<gene>
    <name evidence="14" type="primary">pgmB</name>
    <name evidence="14" type="ORF">BpJC7_28290</name>
</gene>
<evidence type="ECO:0000256" key="13">
    <source>
        <dbReference type="PIRSR" id="PIRSR610972-4"/>
    </source>
</evidence>
<name>A0A5J4J9N0_9BACI</name>
<dbReference type="PANTHER" id="PTHR46193">
    <property type="entry name" value="6-PHOSPHOGLUCONATE PHOSPHATASE"/>
    <property type="match status" value="1"/>
</dbReference>
<feature type="site" description="Important for catalytic activity and assists the phosphoryl transfer reaction to Asp8 by balancing charge and orienting the reacting groups" evidence="13">
    <location>
        <position position="150"/>
    </location>
</feature>
<keyword evidence="2" id="KW-0597">Phosphoprotein</keyword>
<dbReference type="Pfam" id="PF00702">
    <property type="entry name" value="Hydrolase"/>
    <property type="match status" value="1"/>
</dbReference>
<evidence type="ECO:0000256" key="7">
    <source>
        <dbReference type="ARBA" id="ARBA00044926"/>
    </source>
</evidence>
<dbReference type="PANTHER" id="PTHR46193:SF18">
    <property type="entry name" value="HEXITOL PHOSPHATASE B"/>
    <property type="match status" value="1"/>
</dbReference>
<organism evidence="14 15">
    <name type="scientific">Weizmannia acidilactici</name>
    <dbReference type="NCBI Taxonomy" id="2607726"/>
    <lineage>
        <taxon>Bacteria</taxon>
        <taxon>Bacillati</taxon>
        <taxon>Bacillota</taxon>
        <taxon>Bacilli</taxon>
        <taxon>Bacillales</taxon>
        <taxon>Bacillaceae</taxon>
        <taxon>Heyndrickxia</taxon>
    </lineage>
</organism>
<evidence type="ECO:0000256" key="8">
    <source>
        <dbReference type="ARBA" id="ARBA00044968"/>
    </source>
</evidence>
<feature type="binding site" evidence="11">
    <location>
        <position position="81"/>
    </location>
    <ligand>
        <name>substrate</name>
    </ligand>
</feature>
<feature type="binding site" evidence="11">
    <location>
        <position position="55"/>
    </location>
    <ligand>
        <name>substrate</name>
    </ligand>
</feature>
<feature type="binding site" evidence="11">
    <location>
        <begin position="119"/>
        <end position="123"/>
    </location>
    <ligand>
        <name>substrate</name>
    </ligand>
</feature>
<dbReference type="AlphaFoldDB" id="A0A5J4J9N0"/>
<dbReference type="GO" id="GO:0008801">
    <property type="term" value="F:beta-phosphoglucomutase activity"/>
    <property type="evidence" value="ECO:0007669"/>
    <property type="project" value="UniProtKB-EC"/>
</dbReference>
<feature type="binding site" evidence="12">
    <location>
        <position position="14"/>
    </location>
    <ligand>
        <name>Mg(2+)</name>
        <dbReference type="ChEBI" id="CHEBI:18420"/>
    </ligand>
</feature>
<feature type="binding site" evidence="12">
    <location>
        <position position="174"/>
    </location>
    <ligand>
        <name>Mg(2+)</name>
        <dbReference type="ChEBI" id="CHEBI:18420"/>
    </ligand>
</feature>
<feature type="binding site" evidence="11">
    <location>
        <begin position="47"/>
        <end position="52"/>
    </location>
    <ligand>
        <name>substrate</name>
    </ligand>
</feature>
<dbReference type="NCBIfam" id="TIGR01990">
    <property type="entry name" value="bPGM"/>
    <property type="match status" value="1"/>
</dbReference>
<evidence type="ECO:0000256" key="1">
    <source>
        <dbReference type="ARBA" id="ARBA00006171"/>
    </source>
</evidence>
<dbReference type="SFLD" id="SFLDG01129">
    <property type="entry name" value="C1.5:_HAD__Beta-PGM__Phosphata"/>
    <property type="match status" value="1"/>
</dbReference>
<comment type="similarity">
    <text evidence="1">Belongs to the HAD-like hydrolase superfamily. CbbY/CbbZ/Gph/YieH family.</text>
</comment>
<dbReference type="EC" id="5.4.2.6" evidence="8"/>
<protein>
    <recommendedName>
        <fullName evidence="9">Beta-phosphoglucomutase</fullName>
        <ecNumber evidence="8">5.4.2.6</ecNumber>
    </recommendedName>
</protein>
<dbReference type="SUPFAM" id="SSF56784">
    <property type="entry name" value="HAD-like"/>
    <property type="match status" value="1"/>
</dbReference>
<dbReference type="SFLD" id="SFLDS00003">
    <property type="entry name" value="Haloacid_Dehalogenase"/>
    <property type="match status" value="1"/>
</dbReference>
<dbReference type="Gene3D" id="3.40.50.1000">
    <property type="entry name" value="HAD superfamily/HAD-like"/>
    <property type="match status" value="1"/>
</dbReference>
<dbReference type="InterPro" id="IPR051600">
    <property type="entry name" value="Beta-PGM-like"/>
</dbReference>
<dbReference type="InterPro" id="IPR023198">
    <property type="entry name" value="PGP-like_dom2"/>
</dbReference>
<dbReference type="InterPro" id="IPR010972">
    <property type="entry name" value="Beta-PGM"/>
</dbReference>
<evidence type="ECO:0000256" key="2">
    <source>
        <dbReference type="ARBA" id="ARBA00022553"/>
    </source>
</evidence>
<dbReference type="EMBL" id="BKZQ01000052">
    <property type="protein sequence ID" value="GER71526.1"/>
    <property type="molecule type" value="Genomic_DNA"/>
</dbReference>
<keyword evidence="15" id="KW-1185">Reference proteome</keyword>
<dbReference type="InterPro" id="IPR023214">
    <property type="entry name" value="HAD_sf"/>
</dbReference>
<feature type="binding site" evidence="11">
    <location>
        <position position="28"/>
    </location>
    <ligand>
        <name>substrate</name>
    </ligand>
</feature>
<dbReference type="SFLD" id="SFLDG01135">
    <property type="entry name" value="C1.5.6:_HAD__Beta-PGM__Phospha"/>
    <property type="match status" value="1"/>
</dbReference>
<comment type="caution">
    <text evidence="14">The sequence shown here is derived from an EMBL/GenBank/DDBJ whole genome shotgun (WGS) entry which is preliminary data.</text>
</comment>
<evidence type="ECO:0000256" key="3">
    <source>
        <dbReference type="ARBA" id="ARBA00022723"/>
    </source>
</evidence>
<evidence type="ECO:0000256" key="12">
    <source>
        <dbReference type="PIRSR" id="PIRSR610972-3"/>
    </source>
</evidence>
<dbReference type="GO" id="GO:0000287">
    <property type="term" value="F:magnesium ion binding"/>
    <property type="evidence" value="ECO:0007669"/>
    <property type="project" value="InterPro"/>
</dbReference>
<feature type="binding site" evidence="11">
    <location>
        <begin position="12"/>
        <end position="14"/>
    </location>
    <ligand>
        <name>substrate</name>
    </ligand>
</feature>
<comment type="cofactor">
    <cofactor evidence="12">
        <name>Mg(2+)</name>
        <dbReference type="ChEBI" id="CHEBI:18420"/>
    </cofactor>
    <text evidence="12">Binds 2 magnesium ions per subunit.</text>
</comment>
<evidence type="ECO:0000256" key="5">
    <source>
        <dbReference type="ARBA" id="ARBA00023235"/>
    </source>
</evidence>
<evidence type="ECO:0000313" key="14">
    <source>
        <dbReference type="EMBL" id="GER71526.1"/>
    </source>
</evidence>
<evidence type="ECO:0000256" key="6">
    <source>
        <dbReference type="ARBA" id="ARBA00023277"/>
    </source>
</evidence>
<reference evidence="14 15" key="1">
    <citation type="submission" date="2019-09" db="EMBL/GenBank/DDBJ databases">
        <title>Draft genome sequence of Bacillus sp. JC-7.</title>
        <authorList>
            <person name="Tanaka N."/>
            <person name="Shiwa Y."/>
            <person name="Fujita N."/>
            <person name="Tanasupawat S."/>
        </authorList>
    </citation>
    <scope>NUCLEOTIDE SEQUENCE [LARGE SCALE GENOMIC DNA]</scope>
    <source>
        <strain evidence="14 15">JC-7</strain>
    </source>
</reference>
<dbReference type="NCBIfam" id="TIGR02009">
    <property type="entry name" value="PGMB-YQAB-SF"/>
    <property type="match status" value="1"/>
</dbReference>
<dbReference type="InterPro" id="IPR006439">
    <property type="entry name" value="HAD-SF_hydro_IA"/>
</dbReference>
<dbReference type="InterPro" id="IPR036412">
    <property type="entry name" value="HAD-like_sf"/>
</dbReference>
<feature type="active site" description="Proton donor/acceptor" evidence="10">
    <location>
        <position position="14"/>
    </location>
</feature>
<evidence type="ECO:0000256" key="11">
    <source>
        <dbReference type="PIRSR" id="PIRSR610972-2"/>
    </source>
</evidence>
<comment type="catalytic activity">
    <reaction evidence="7">
        <text>beta-D-glucose 1-phosphate = beta-D-glucose 6-phosphate</text>
        <dbReference type="Rhea" id="RHEA:20113"/>
        <dbReference type="ChEBI" id="CHEBI:57684"/>
        <dbReference type="ChEBI" id="CHEBI:58247"/>
        <dbReference type="EC" id="5.4.2.6"/>
    </reaction>
</comment>
<dbReference type="SFLD" id="SFLDF00046">
    <property type="entry name" value="beta-phosphoglucomutase"/>
    <property type="match status" value="1"/>
</dbReference>
<feature type="binding site" evidence="12">
    <location>
        <position position="12"/>
    </location>
    <ligand>
        <name>Mg(2+)</name>
        <dbReference type="ChEBI" id="CHEBI:18420"/>
    </ligand>
</feature>
<dbReference type="InterPro" id="IPR010976">
    <property type="entry name" value="B-phosphoglucomutase_hydrolase"/>
</dbReference>
<dbReference type="NCBIfam" id="TIGR01509">
    <property type="entry name" value="HAD-SF-IA-v3"/>
    <property type="match status" value="1"/>
</dbReference>
<feature type="binding site" evidence="12">
    <location>
        <position position="175"/>
    </location>
    <ligand>
        <name>Mg(2+)</name>
        <dbReference type="ChEBI" id="CHEBI:18420"/>
    </ligand>
</feature>
<dbReference type="Gene3D" id="1.10.150.240">
    <property type="entry name" value="Putative phosphatase, domain 2"/>
    <property type="match status" value="1"/>
</dbReference>
<keyword evidence="6" id="KW-0119">Carbohydrate metabolism</keyword>
<feature type="binding site" evidence="11">
    <location>
        <position position="150"/>
    </location>
    <ligand>
        <name>substrate</name>
    </ligand>
</feature>
<dbReference type="CDD" id="cd02598">
    <property type="entry name" value="HAD_BPGM"/>
    <property type="match status" value="1"/>
</dbReference>
<feature type="site" description="Important for catalytic activity and assists the phosphoryl transfer reaction to Asp8 by balancing charge and orienting the reacting groups" evidence="13">
    <location>
        <position position="119"/>
    </location>
</feature>
<dbReference type="GO" id="GO:0005975">
    <property type="term" value="P:carbohydrate metabolic process"/>
    <property type="evidence" value="ECO:0007669"/>
    <property type="project" value="InterPro"/>
</dbReference>
<evidence type="ECO:0000256" key="9">
    <source>
        <dbReference type="ARBA" id="ARBA00044991"/>
    </source>
</evidence>
<keyword evidence="4 12" id="KW-0460">Magnesium</keyword>
<evidence type="ECO:0000313" key="15">
    <source>
        <dbReference type="Proteomes" id="UP000391919"/>
    </source>
</evidence>
<dbReference type="RefSeq" id="WP_151680048.1">
    <property type="nucleotide sequence ID" value="NZ_BKZQ01000052.1"/>
</dbReference>
<feature type="active site" description="Nucleophile" evidence="10">
    <location>
        <position position="12"/>
    </location>
</feature>
<proteinExistence type="inferred from homology"/>
<evidence type="ECO:0000256" key="10">
    <source>
        <dbReference type="PIRSR" id="PIRSR610972-1"/>
    </source>
</evidence>
<accession>A0A5J4J9N0</accession>
<dbReference type="Proteomes" id="UP000391919">
    <property type="component" value="Unassembled WGS sequence"/>
</dbReference>
<sequence length="227" mass="24903">MAASHIQAVIFDLDGVITDTAEYHYLAWKKLADELNIPFNRNFNEALKGVSRMDSLKKIISRAQPAPSFSEDELNRLADRKNEYYKEYIQQITPDDLLPGITDLMKEIKQKGIKIGLASASKNAMVVLEKLGITSFFDGIVDAATIEHGKPDPEIFLAAARQLHAESASCVGIEDAEAGIQAIKAAGMFAVGIGTADKMKEAGLRVEGTQKLSFIKIESAYLLKNKE</sequence>
<keyword evidence="3 12" id="KW-0479">Metal-binding</keyword>
<evidence type="ECO:0000256" key="4">
    <source>
        <dbReference type="ARBA" id="ARBA00022842"/>
    </source>
</evidence>
<keyword evidence="5" id="KW-0413">Isomerase</keyword>